<proteinExistence type="predicted"/>
<protein>
    <submittedName>
        <fullName evidence="2">Thioredoxin-related protein</fullName>
    </submittedName>
</protein>
<dbReference type="EMBL" id="FWXS01000002">
    <property type="protein sequence ID" value="SMC42377.1"/>
    <property type="molecule type" value="Genomic_DNA"/>
</dbReference>
<evidence type="ECO:0000313" key="3">
    <source>
        <dbReference type="Proteomes" id="UP000192393"/>
    </source>
</evidence>
<dbReference type="AlphaFoldDB" id="A0A1W1Z1M3"/>
<gene>
    <name evidence="2" type="ORF">SAMN06296427_102118</name>
</gene>
<sequence length="173" mass="19823">MIFVSQNIFTIMKHLFIILFLGLGLQTLNAQEKFNLYNPEADAKSDIAIATSKAKQENRHVFIQIGGNWCGWCKLFNDLTTTDEELKTYIAENYEVVHLNYSKENQNLDVLEQLEFPQRFGFPVFVILDGNGKRIHTQSSGYLEEGKGHSKKLVLEFLQSWSPKALDAASYKK</sequence>
<dbReference type="InterPro" id="IPR013766">
    <property type="entry name" value="Thioredoxin_domain"/>
</dbReference>
<evidence type="ECO:0000313" key="2">
    <source>
        <dbReference type="EMBL" id="SMC42377.1"/>
    </source>
</evidence>
<reference evidence="3" key="1">
    <citation type="submission" date="2017-04" db="EMBL/GenBank/DDBJ databases">
        <authorList>
            <person name="Varghese N."/>
            <person name="Submissions S."/>
        </authorList>
    </citation>
    <scope>NUCLEOTIDE SEQUENCE [LARGE SCALE GENOMIC DNA]</scope>
    <source>
        <strain evidence="3">CGMCC 1.12708</strain>
    </source>
</reference>
<dbReference type="Gene3D" id="3.40.30.10">
    <property type="entry name" value="Glutaredoxin"/>
    <property type="match status" value="1"/>
</dbReference>
<feature type="domain" description="Thioredoxin" evidence="1">
    <location>
        <begin position="25"/>
        <end position="163"/>
    </location>
</feature>
<keyword evidence="3" id="KW-1185">Reference proteome</keyword>
<name>A0A1W1Z1M3_9FLAO</name>
<dbReference type="PROSITE" id="PS51352">
    <property type="entry name" value="THIOREDOXIN_2"/>
    <property type="match status" value="1"/>
</dbReference>
<accession>A0A1W1Z1M3</accession>
<evidence type="ECO:0000259" key="1">
    <source>
        <dbReference type="PROSITE" id="PS51352"/>
    </source>
</evidence>
<dbReference type="STRING" id="1434700.SAMN06296427_102118"/>
<dbReference type="Pfam" id="PF13899">
    <property type="entry name" value="Thioredoxin_7"/>
    <property type="match status" value="1"/>
</dbReference>
<dbReference type="Proteomes" id="UP000192393">
    <property type="component" value="Unassembled WGS sequence"/>
</dbReference>
<dbReference type="SUPFAM" id="SSF52833">
    <property type="entry name" value="Thioredoxin-like"/>
    <property type="match status" value="1"/>
</dbReference>
<organism evidence="2 3">
    <name type="scientific">Moheibacter sediminis</name>
    <dbReference type="NCBI Taxonomy" id="1434700"/>
    <lineage>
        <taxon>Bacteria</taxon>
        <taxon>Pseudomonadati</taxon>
        <taxon>Bacteroidota</taxon>
        <taxon>Flavobacteriia</taxon>
        <taxon>Flavobacteriales</taxon>
        <taxon>Weeksellaceae</taxon>
        <taxon>Moheibacter</taxon>
    </lineage>
</organism>
<dbReference type="InterPro" id="IPR036249">
    <property type="entry name" value="Thioredoxin-like_sf"/>
</dbReference>